<name>A0A1M5VEL5_9RHOB</name>
<keyword evidence="2" id="KW-1185">Reference proteome</keyword>
<proteinExistence type="predicted"/>
<dbReference type="AlphaFoldDB" id="A0A1M5VEL5"/>
<reference evidence="1 2" key="1">
    <citation type="submission" date="2016-11" db="EMBL/GenBank/DDBJ databases">
        <authorList>
            <person name="Jaros S."/>
            <person name="Januszkiewicz K."/>
            <person name="Wedrychowicz H."/>
        </authorList>
    </citation>
    <scope>NUCLEOTIDE SEQUENCE [LARGE SCALE GENOMIC DNA]</scope>
    <source>
        <strain evidence="1 2">DSM 29431</strain>
    </source>
</reference>
<sequence>MSALHFFFSSPSDSSEKTLGALQKNLGRDVRSVAVRASKVVA</sequence>
<protein>
    <submittedName>
        <fullName evidence="1">Uncharacterized protein</fullName>
    </submittedName>
</protein>
<dbReference type="Proteomes" id="UP000184221">
    <property type="component" value="Unassembled WGS sequence"/>
</dbReference>
<gene>
    <name evidence="1" type="ORF">SAMN05443551_2832</name>
</gene>
<organism evidence="1 2">
    <name type="scientific">Marivita hallyeonensis</name>
    <dbReference type="NCBI Taxonomy" id="996342"/>
    <lineage>
        <taxon>Bacteria</taxon>
        <taxon>Pseudomonadati</taxon>
        <taxon>Pseudomonadota</taxon>
        <taxon>Alphaproteobacteria</taxon>
        <taxon>Rhodobacterales</taxon>
        <taxon>Roseobacteraceae</taxon>
        <taxon>Marivita</taxon>
    </lineage>
</organism>
<dbReference type="EMBL" id="FQXC01000004">
    <property type="protein sequence ID" value="SHH73598.1"/>
    <property type="molecule type" value="Genomic_DNA"/>
</dbReference>
<accession>A0A1M5VEL5</accession>
<evidence type="ECO:0000313" key="2">
    <source>
        <dbReference type="Proteomes" id="UP000184221"/>
    </source>
</evidence>
<evidence type="ECO:0000313" key="1">
    <source>
        <dbReference type="EMBL" id="SHH73598.1"/>
    </source>
</evidence>